<keyword evidence="2" id="KW-1015">Disulfide bond</keyword>
<keyword evidence="3" id="KW-0676">Redox-active center</keyword>
<proteinExistence type="predicted"/>
<dbReference type="SUPFAM" id="SSF52833">
    <property type="entry name" value="Thioredoxin-like"/>
    <property type="match status" value="1"/>
</dbReference>
<dbReference type="GO" id="GO:0009570">
    <property type="term" value="C:chloroplast stroma"/>
    <property type="evidence" value="ECO:0007669"/>
    <property type="project" value="InterPro"/>
</dbReference>
<dbReference type="PROSITE" id="PS51352">
    <property type="entry name" value="THIOREDOXIN_2"/>
    <property type="match status" value="1"/>
</dbReference>
<dbReference type="InterPro" id="IPR013766">
    <property type="entry name" value="Thioredoxin_domain"/>
</dbReference>
<feature type="domain" description="Thioredoxin" evidence="4">
    <location>
        <begin position="71"/>
        <end position="194"/>
    </location>
</feature>
<keyword evidence="1" id="KW-0813">Transport</keyword>
<dbReference type="FunFam" id="3.40.30.10:FF:000245">
    <property type="entry name" value="Thioredoxin"/>
    <property type="match status" value="1"/>
</dbReference>
<evidence type="ECO:0000313" key="5">
    <source>
        <dbReference type="EMBL" id="KAI3862851.1"/>
    </source>
</evidence>
<evidence type="ECO:0000313" key="6">
    <source>
        <dbReference type="Proteomes" id="UP001202328"/>
    </source>
</evidence>
<evidence type="ECO:0000256" key="2">
    <source>
        <dbReference type="ARBA" id="ARBA00023157"/>
    </source>
</evidence>
<dbReference type="AlphaFoldDB" id="A0AAD4X8Z3"/>
<dbReference type="Pfam" id="PF00085">
    <property type="entry name" value="Thioredoxin"/>
    <property type="match status" value="1"/>
</dbReference>
<dbReference type="InterPro" id="IPR036249">
    <property type="entry name" value="Thioredoxin-like_sf"/>
</dbReference>
<dbReference type="CDD" id="cd02947">
    <property type="entry name" value="TRX_family"/>
    <property type="match status" value="1"/>
</dbReference>
<reference evidence="5" key="1">
    <citation type="submission" date="2022-04" db="EMBL/GenBank/DDBJ databases">
        <title>A functionally conserved STORR gene fusion in Papaver species that diverged 16.8 million years ago.</title>
        <authorList>
            <person name="Catania T."/>
        </authorList>
    </citation>
    <scope>NUCLEOTIDE SEQUENCE</scope>
    <source>
        <strain evidence="5">S-188037</strain>
    </source>
</reference>
<accession>A0AAD4X8Z3</accession>
<keyword evidence="6" id="KW-1185">Reference proteome</keyword>
<name>A0AAD4X8Z3_9MAGN</name>
<dbReference type="PANTHER" id="PTHR47192">
    <property type="entry name" value="THIOREDOXIN-LIKE 3-2, CHLOROPLASTIC"/>
    <property type="match status" value="1"/>
</dbReference>
<comment type="caution">
    <text evidence="5">The sequence shown here is derived from an EMBL/GenBank/DDBJ whole genome shotgun (WGS) entry which is preliminary data.</text>
</comment>
<evidence type="ECO:0000256" key="1">
    <source>
        <dbReference type="ARBA" id="ARBA00022982"/>
    </source>
</evidence>
<evidence type="ECO:0000259" key="4">
    <source>
        <dbReference type="PROSITE" id="PS51352"/>
    </source>
</evidence>
<dbReference type="PANTHER" id="PTHR47192:SF3">
    <property type="entry name" value="THIOREDOXIN-LIKE 3-1, CHLOROPLASTIC"/>
    <property type="match status" value="1"/>
</dbReference>
<dbReference type="Gene3D" id="3.40.30.10">
    <property type="entry name" value="Glutaredoxin"/>
    <property type="match status" value="1"/>
</dbReference>
<dbReference type="InterPro" id="IPR044253">
    <property type="entry name" value="WCRKC1/2"/>
</dbReference>
<organism evidence="5 6">
    <name type="scientific">Papaver atlanticum</name>
    <dbReference type="NCBI Taxonomy" id="357466"/>
    <lineage>
        <taxon>Eukaryota</taxon>
        <taxon>Viridiplantae</taxon>
        <taxon>Streptophyta</taxon>
        <taxon>Embryophyta</taxon>
        <taxon>Tracheophyta</taxon>
        <taxon>Spermatophyta</taxon>
        <taxon>Magnoliopsida</taxon>
        <taxon>Ranunculales</taxon>
        <taxon>Papaveraceae</taxon>
        <taxon>Papaveroideae</taxon>
        <taxon>Papaver</taxon>
    </lineage>
</organism>
<dbReference type="EMBL" id="JAJJMB010014087">
    <property type="protein sequence ID" value="KAI3862851.1"/>
    <property type="molecule type" value="Genomic_DNA"/>
</dbReference>
<dbReference type="Proteomes" id="UP001202328">
    <property type="component" value="Unassembled WGS sequence"/>
</dbReference>
<protein>
    <recommendedName>
        <fullName evidence="4">Thioredoxin domain-containing protein</fullName>
    </recommendedName>
</protein>
<evidence type="ECO:0000256" key="3">
    <source>
        <dbReference type="ARBA" id="ARBA00023284"/>
    </source>
</evidence>
<keyword evidence="1" id="KW-0249">Electron transport</keyword>
<gene>
    <name evidence="5" type="ORF">MKW98_008691</name>
</gene>
<sequence>MAVSATNSRLLYREIYSRDQQQQQSSSTSVHCSLMVNNGVGSLSSPAQSFWGDGTVKREEIRRDIKVKAFWDTAKSPTSIVLEPITSTEQLDQILAEAQEVSHPVIIDWMANWCRKCIYLKPKLEKLSAEYDTRVKFYYVDVNSVSQVLVKRGNISKMPTIQLWKDGEMKEEVIGGHKAWQVLDEIREMIQKYI</sequence>